<name>A0A9Q0MX89_9DIPT</name>
<sequence>MLRYATAWQLRIELSAINLAPHVTYTSREDRRLRTMFCNVLFTLNETLVVGRPPCLATSPANLAYSFLSEVSYKLLELQNSDQEDTLEPDLVESIAHLLTLLTQALMAPKTGRVRYFKRTPHIFIA</sequence>
<dbReference type="AlphaFoldDB" id="A0A9Q0MX89"/>
<keyword evidence="2" id="KW-1185">Reference proteome</keyword>
<dbReference type="EMBL" id="WJQU01000003">
    <property type="protein sequence ID" value="KAJ6639701.1"/>
    <property type="molecule type" value="Genomic_DNA"/>
</dbReference>
<gene>
    <name evidence="1" type="ORF">Bhyg_12448</name>
</gene>
<reference evidence="1" key="1">
    <citation type="submission" date="2022-07" db="EMBL/GenBank/DDBJ databases">
        <authorList>
            <person name="Trinca V."/>
            <person name="Uliana J.V.C."/>
            <person name="Torres T.T."/>
            <person name="Ward R.J."/>
            <person name="Monesi N."/>
        </authorList>
    </citation>
    <scope>NUCLEOTIDE SEQUENCE</scope>
    <source>
        <strain evidence="1">HSMRA1968</strain>
        <tissue evidence="1">Whole embryos</tissue>
    </source>
</reference>
<organism evidence="1 2">
    <name type="scientific">Pseudolycoriella hygida</name>
    <dbReference type="NCBI Taxonomy" id="35572"/>
    <lineage>
        <taxon>Eukaryota</taxon>
        <taxon>Metazoa</taxon>
        <taxon>Ecdysozoa</taxon>
        <taxon>Arthropoda</taxon>
        <taxon>Hexapoda</taxon>
        <taxon>Insecta</taxon>
        <taxon>Pterygota</taxon>
        <taxon>Neoptera</taxon>
        <taxon>Endopterygota</taxon>
        <taxon>Diptera</taxon>
        <taxon>Nematocera</taxon>
        <taxon>Sciaroidea</taxon>
        <taxon>Sciaridae</taxon>
        <taxon>Pseudolycoriella</taxon>
    </lineage>
</organism>
<accession>A0A9Q0MX89</accession>
<protein>
    <submittedName>
        <fullName evidence="1">Uncharacterized protein</fullName>
    </submittedName>
</protein>
<proteinExistence type="predicted"/>
<dbReference type="Proteomes" id="UP001151699">
    <property type="component" value="Chromosome X"/>
</dbReference>
<comment type="caution">
    <text evidence="1">The sequence shown here is derived from an EMBL/GenBank/DDBJ whole genome shotgun (WGS) entry which is preliminary data.</text>
</comment>
<evidence type="ECO:0000313" key="2">
    <source>
        <dbReference type="Proteomes" id="UP001151699"/>
    </source>
</evidence>
<evidence type="ECO:0000313" key="1">
    <source>
        <dbReference type="EMBL" id="KAJ6639701.1"/>
    </source>
</evidence>